<comment type="caution">
    <text evidence="2">The sequence shown here is derived from an EMBL/GenBank/DDBJ whole genome shotgun (WGS) entry which is preliminary data.</text>
</comment>
<organism evidence="2 3">
    <name type="scientific">Zizania palustris</name>
    <name type="common">Northern wild rice</name>
    <dbReference type="NCBI Taxonomy" id="103762"/>
    <lineage>
        <taxon>Eukaryota</taxon>
        <taxon>Viridiplantae</taxon>
        <taxon>Streptophyta</taxon>
        <taxon>Embryophyta</taxon>
        <taxon>Tracheophyta</taxon>
        <taxon>Spermatophyta</taxon>
        <taxon>Magnoliopsida</taxon>
        <taxon>Liliopsida</taxon>
        <taxon>Poales</taxon>
        <taxon>Poaceae</taxon>
        <taxon>BOP clade</taxon>
        <taxon>Oryzoideae</taxon>
        <taxon>Oryzeae</taxon>
        <taxon>Zizaniinae</taxon>
        <taxon>Zizania</taxon>
    </lineage>
</organism>
<evidence type="ECO:0000256" key="1">
    <source>
        <dbReference type="SAM" id="MobiDB-lite"/>
    </source>
</evidence>
<feature type="compositionally biased region" description="Basic and acidic residues" evidence="1">
    <location>
        <begin position="76"/>
        <end position="86"/>
    </location>
</feature>
<feature type="compositionally biased region" description="Gly residues" evidence="1">
    <location>
        <begin position="63"/>
        <end position="73"/>
    </location>
</feature>
<name>A0A8J5WY13_ZIZPA</name>
<accession>A0A8J5WY13</accession>
<sequence>MAGKQMQWPVDGGRWSRGDGWARRWRWGGTSCVWARWAKSMAGRQAKAVADGRRPVGRRRRVGGGGDAWGGDGSGEEVRTREIWGK</sequence>
<reference evidence="2" key="2">
    <citation type="submission" date="2021-02" db="EMBL/GenBank/DDBJ databases">
        <authorList>
            <person name="Kimball J.A."/>
            <person name="Haas M.W."/>
            <person name="Macchietto M."/>
            <person name="Kono T."/>
            <person name="Duquette J."/>
            <person name="Shao M."/>
        </authorList>
    </citation>
    <scope>NUCLEOTIDE SEQUENCE</scope>
    <source>
        <tissue evidence="2">Fresh leaf tissue</tissue>
    </source>
</reference>
<dbReference type="EMBL" id="JAAALK010000080">
    <property type="protein sequence ID" value="KAG8095583.1"/>
    <property type="molecule type" value="Genomic_DNA"/>
</dbReference>
<dbReference type="Proteomes" id="UP000729402">
    <property type="component" value="Unassembled WGS sequence"/>
</dbReference>
<dbReference type="AlphaFoldDB" id="A0A8J5WY13"/>
<gene>
    <name evidence="2" type="ORF">GUJ93_ZPchr0012g22111</name>
</gene>
<proteinExistence type="predicted"/>
<evidence type="ECO:0000313" key="2">
    <source>
        <dbReference type="EMBL" id="KAG8095583.1"/>
    </source>
</evidence>
<protein>
    <submittedName>
        <fullName evidence="2">Uncharacterized protein</fullName>
    </submittedName>
</protein>
<evidence type="ECO:0000313" key="3">
    <source>
        <dbReference type="Proteomes" id="UP000729402"/>
    </source>
</evidence>
<keyword evidence="3" id="KW-1185">Reference proteome</keyword>
<feature type="region of interest" description="Disordered" evidence="1">
    <location>
        <begin position="46"/>
        <end position="86"/>
    </location>
</feature>
<reference evidence="2" key="1">
    <citation type="journal article" date="2021" name="bioRxiv">
        <title>Whole Genome Assembly and Annotation of Northern Wild Rice, Zizania palustris L., Supports a Whole Genome Duplication in the Zizania Genus.</title>
        <authorList>
            <person name="Haas M."/>
            <person name="Kono T."/>
            <person name="Macchietto M."/>
            <person name="Millas R."/>
            <person name="McGilp L."/>
            <person name="Shao M."/>
            <person name="Duquette J."/>
            <person name="Hirsch C.N."/>
            <person name="Kimball J."/>
        </authorList>
    </citation>
    <scope>NUCLEOTIDE SEQUENCE</scope>
    <source>
        <tissue evidence="2">Fresh leaf tissue</tissue>
    </source>
</reference>